<comment type="pathway">
    <text evidence="1">Cofactor biosynthesis; NAD(+) biosynthesis.</text>
</comment>
<organism evidence="9 10">
    <name type="scientific">Jimgerdemannia flammicorona</name>
    <dbReference type="NCBI Taxonomy" id="994334"/>
    <lineage>
        <taxon>Eukaryota</taxon>
        <taxon>Fungi</taxon>
        <taxon>Fungi incertae sedis</taxon>
        <taxon>Mucoromycota</taxon>
        <taxon>Mucoromycotina</taxon>
        <taxon>Endogonomycetes</taxon>
        <taxon>Endogonales</taxon>
        <taxon>Endogonaceae</taxon>
        <taxon>Jimgerdemannia</taxon>
    </lineage>
</organism>
<dbReference type="GO" id="GO:0005524">
    <property type="term" value="F:ATP binding"/>
    <property type="evidence" value="ECO:0007669"/>
    <property type="project" value="UniProtKB-KW"/>
</dbReference>
<dbReference type="PANTHER" id="PTHR31285">
    <property type="entry name" value="NICOTINAMIDE MONONUCLEOTIDE ADENYLYLTRANSFERASE"/>
    <property type="match status" value="1"/>
</dbReference>
<evidence type="ECO:0000256" key="4">
    <source>
        <dbReference type="ARBA" id="ARBA00022695"/>
    </source>
</evidence>
<dbReference type="EMBL" id="RBNJ01004161">
    <property type="protein sequence ID" value="RUS30194.1"/>
    <property type="molecule type" value="Genomic_DNA"/>
</dbReference>
<evidence type="ECO:0000256" key="7">
    <source>
        <dbReference type="ARBA" id="ARBA00023027"/>
    </source>
</evidence>
<name>A0A433QKB1_9FUNG</name>
<evidence type="ECO:0000313" key="10">
    <source>
        <dbReference type="Proteomes" id="UP000274822"/>
    </source>
</evidence>
<dbReference type="GO" id="GO:0000309">
    <property type="term" value="F:nicotinamide-nucleotide adenylyltransferase activity"/>
    <property type="evidence" value="ECO:0007669"/>
    <property type="project" value="UniProtKB-EC"/>
</dbReference>
<accession>A0A433QKB1</accession>
<evidence type="ECO:0000256" key="1">
    <source>
        <dbReference type="ARBA" id="ARBA00004790"/>
    </source>
</evidence>
<dbReference type="Proteomes" id="UP000274822">
    <property type="component" value="Unassembled WGS sequence"/>
</dbReference>
<keyword evidence="4" id="KW-0548">Nucleotidyltransferase</keyword>
<keyword evidence="6" id="KW-0067">ATP-binding</keyword>
<dbReference type="GO" id="GO:0005737">
    <property type="term" value="C:cytoplasm"/>
    <property type="evidence" value="ECO:0007669"/>
    <property type="project" value="TreeGrafter"/>
</dbReference>
<keyword evidence="10" id="KW-1185">Reference proteome</keyword>
<dbReference type="InterPro" id="IPR005248">
    <property type="entry name" value="NadD/NMNAT"/>
</dbReference>
<dbReference type="InterPro" id="IPR014729">
    <property type="entry name" value="Rossmann-like_a/b/a_fold"/>
</dbReference>
<evidence type="ECO:0000256" key="2">
    <source>
        <dbReference type="ARBA" id="ARBA00022642"/>
    </source>
</evidence>
<dbReference type="GO" id="GO:0005634">
    <property type="term" value="C:nucleus"/>
    <property type="evidence" value="ECO:0007669"/>
    <property type="project" value="TreeGrafter"/>
</dbReference>
<dbReference type="PANTHER" id="PTHR31285:SF0">
    <property type="entry name" value="NICOTINAMIDE MONONUCLEOTIDE ADENYLYLTRANSFERASE"/>
    <property type="match status" value="1"/>
</dbReference>
<dbReference type="Gene3D" id="3.40.50.620">
    <property type="entry name" value="HUPs"/>
    <property type="match status" value="1"/>
</dbReference>
<evidence type="ECO:0000256" key="8">
    <source>
        <dbReference type="ARBA" id="ARBA00049001"/>
    </source>
</evidence>
<proteinExistence type="predicted"/>
<evidence type="ECO:0000313" key="9">
    <source>
        <dbReference type="EMBL" id="RUS30194.1"/>
    </source>
</evidence>
<protein>
    <submittedName>
        <fullName evidence="9">Uncharacterized protein</fullName>
    </submittedName>
</protein>
<dbReference type="UniPathway" id="UPA00253">
    <property type="reaction ID" value="UER00600"/>
</dbReference>
<dbReference type="CDD" id="cd02165">
    <property type="entry name" value="NMNAT"/>
    <property type="match status" value="1"/>
</dbReference>
<comment type="caution">
    <text evidence="9">The sequence shown here is derived from an EMBL/GenBank/DDBJ whole genome shotgun (WGS) entry which is preliminary data.</text>
</comment>
<reference evidence="9 10" key="1">
    <citation type="journal article" date="2018" name="New Phytol.">
        <title>Phylogenomics of Endogonaceae and evolution of mycorrhizas within Mucoromycota.</title>
        <authorList>
            <person name="Chang Y."/>
            <person name="Desiro A."/>
            <person name="Na H."/>
            <person name="Sandor L."/>
            <person name="Lipzen A."/>
            <person name="Clum A."/>
            <person name="Barry K."/>
            <person name="Grigoriev I.V."/>
            <person name="Martin F.M."/>
            <person name="Stajich J.E."/>
            <person name="Smith M.E."/>
            <person name="Bonito G."/>
            <person name="Spatafora J.W."/>
        </authorList>
    </citation>
    <scope>NUCLEOTIDE SEQUENCE [LARGE SCALE GENOMIC DNA]</scope>
    <source>
        <strain evidence="9 10">AD002</strain>
    </source>
</reference>
<keyword evidence="3" id="KW-0808">Transferase</keyword>
<evidence type="ECO:0000256" key="3">
    <source>
        <dbReference type="ARBA" id="ARBA00022679"/>
    </source>
</evidence>
<dbReference type="SUPFAM" id="SSF52374">
    <property type="entry name" value="Nucleotidylyl transferase"/>
    <property type="match status" value="1"/>
</dbReference>
<dbReference type="GO" id="GO:0009435">
    <property type="term" value="P:NAD+ biosynthetic process"/>
    <property type="evidence" value="ECO:0007669"/>
    <property type="project" value="UniProtKB-UniPathway"/>
</dbReference>
<keyword evidence="7" id="KW-0520">NAD</keyword>
<dbReference type="AlphaFoldDB" id="A0A433QKB1"/>
<dbReference type="GO" id="GO:0016887">
    <property type="term" value="F:ATP hydrolysis activity"/>
    <property type="evidence" value="ECO:0007669"/>
    <property type="project" value="TreeGrafter"/>
</dbReference>
<comment type="catalytic activity">
    <reaction evidence="8">
        <text>beta-nicotinamide D-ribonucleotide + ATP + H(+) = diphosphate + NAD(+)</text>
        <dbReference type="Rhea" id="RHEA:21360"/>
        <dbReference type="ChEBI" id="CHEBI:14649"/>
        <dbReference type="ChEBI" id="CHEBI:15378"/>
        <dbReference type="ChEBI" id="CHEBI:30616"/>
        <dbReference type="ChEBI" id="CHEBI:33019"/>
        <dbReference type="ChEBI" id="CHEBI:57540"/>
        <dbReference type="EC" id="2.7.7.1"/>
    </reaction>
</comment>
<keyword evidence="2" id="KW-0662">Pyridine nucleotide biosynthesis</keyword>
<gene>
    <name evidence="9" type="ORF">BC938DRAFT_479730</name>
</gene>
<sequence length="272" mass="29788">MSHLPSVLARRPILTALLTAFHSSGSADFALTYTTAPTWPLAGARTNGAPRIAILDSSFNPPTLAHRALLLHTLRRTDPPTDFDAALLLFSTTNADKQPSGTGPVERVMMMELAARTMASEISPRALAVGVTKHARFVDKAEAILRSLASSSSVTPELYFIMGLDTILRLFSPKYYPGTTVVQALGPFFARSKVVCADRAGVQEEEAVRFWAGEEVKEFDGRVGRVEIPEEARELSSTRAREAVRRGEWEEVERIVGKEVAQFVKDEGLYAV</sequence>
<evidence type="ECO:0000256" key="6">
    <source>
        <dbReference type="ARBA" id="ARBA00022840"/>
    </source>
</evidence>
<keyword evidence="5" id="KW-0547">Nucleotide-binding</keyword>
<evidence type="ECO:0000256" key="5">
    <source>
        <dbReference type="ARBA" id="ARBA00022741"/>
    </source>
</evidence>